<feature type="coiled-coil region" evidence="1">
    <location>
        <begin position="668"/>
        <end position="698"/>
    </location>
</feature>
<feature type="coiled-coil region" evidence="1">
    <location>
        <begin position="197"/>
        <end position="241"/>
    </location>
</feature>
<accession>A0ABY4X408</accession>
<dbReference type="Proteomes" id="UP001056937">
    <property type="component" value="Chromosome 1"/>
</dbReference>
<evidence type="ECO:0008006" key="5">
    <source>
        <dbReference type="Google" id="ProtNLM"/>
    </source>
</evidence>
<keyword evidence="4" id="KW-1185">Reference proteome</keyword>
<keyword evidence="1" id="KW-0175">Coiled coil</keyword>
<feature type="region of interest" description="Disordered" evidence="2">
    <location>
        <begin position="513"/>
        <end position="550"/>
    </location>
</feature>
<dbReference type="RefSeq" id="WP_252165426.1">
    <property type="nucleotide sequence ID" value="NZ_CP084930.1"/>
</dbReference>
<proteinExistence type="predicted"/>
<evidence type="ECO:0000256" key="1">
    <source>
        <dbReference type="SAM" id="Coils"/>
    </source>
</evidence>
<protein>
    <recommendedName>
        <fullName evidence="5">Bacteriophage tail tape measure N-terminal domain-containing protein</fullName>
    </recommendedName>
</protein>
<organism evidence="3 4">
    <name type="scientific">Sphingomonas morindae</name>
    <dbReference type="NCBI Taxonomy" id="1541170"/>
    <lineage>
        <taxon>Bacteria</taxon>
        <taxon>Pseudomonadati</taxon>
        <taxon>Pseudomonadota</taxon>
        <taxon>Alphaproteobacteria</taxon>
        <taxon>Sphingomonadales</taxon>
        <taxon>Sphingomonadaceae</taxon>
        <taxon>Sphingomonas</taxon>
    </lineage>
</organism>
<sequence>MMAANDIIARLRLNGQKFTEDTRATFSAFSKDAVASAGQTRTAFDKSFSAIQQMARTALAAPRTAAGALDLNVGGVRAAAAEARNTATAQRELASAYERAAAASGDTSEATRLEVTAARAAAIAAEDHARAVEQQARSLGLLQAELGKSATAMRGLYDEQIRLAQAEVAARQVREAADAIVTSGTAGKSASQSAAVFEEQARAAAALEQRVTALRTQIDPLWAAQERYNTAQREARDLISQGAITLDDYARREVQLQGELEATSQALRRQGTATREVSAAGKQFAVQNLGFQVQDFAVQVVGGTSALRAFAQQFPQAAGSLTGFGGTLGRVGQFLAGPWGIALTVATTVVAGLADKLLESKDALELAKVGADGLADAQGVLGKIFDLTSGKLEHQNELLRLNARLTAINLRAEAAKEKTDSTKTFASGQQGSILTRILDSLALDGPGGETALGKVRGRRDANVQGIGDLIRSVQGGSTSLEAALQQTEKLDFTGVKVTKDQLQQAIIDSASSTVKKQTADEIDKSLDTGRLDPALRKDAKPKKPKSQEGQIKFAESAAEEIARINAEWDATPKLIDRANLETLKLDDLIKDLGRRKPPGFQQLIADAETAKKTIQEGLSRPYDDFIKQQRDGFAVQELLVQGRTAEADALRTVLSLEKQGVPLTDQRKQAILATAQALQAEQRQLEINREALQKYSNALGDIRSAVQGVFTDGIAGAKALPQQLVAAFSKLRGEEIFDKLFGQAFRDLQDQIDGTSVVKDASAKMAEAIATTLDPLKQLGTAAGDASKRLAGTAAGGADALPSSGSAGLAQVLDSSGKVVGSFAAPAAPGAAANDNPIVVSGNPTHSALGLFTKAATSLAKGVGISDAGAKKIGSFAGKGIEGAATGAFTNSVFAPLAKGLGLKTSKTGAEIGGAIGKLSGIPGADIIGSIAGSVIGGLFKKTPKGGSTIGLDPTGNLAVSATFGNNQAAEKQSVGDAKNVIAGIQQVASALGAEITGSPGITIGTYKGKFRVNTEGTKLGGSSSPVAGLTDFGDDEQAAIAFAVQQSISKGVITGISQASVNILKSGQDLQTAINKALLIEQIPKDLKSILDPVGAAVDALNDKWKATNEALKEGGATTEQLAQAQQLYALQLDQVKANTASASATLKDFLQGLKAGSGSPLSLRDQETAAKAALQPYLDDIAAGKTINQGAYQTAAQSFLDIERQLYGSTDAYFAQFDKIMAATTQAIDKIDNAASVYSAADAAAAKTADATSAIAQISAEQTDILKGILNAVSPSATTSSSFASGSASRKFAA</sequence>
<evidence type="ECO:0000313" key="3">
    <source>
        <dbReference type="EMBL" id="USI71613.1"/>
    </source>
</evidence>
<reference evidence="3" key="1">
    <citation type="journal article" date="2022" name="Toxins">
        <title>Genomic Analysis of Sphingopyxis sp. USTB-05 for Biodegrading Cyanobacterial Hepatotoxins.</title>
        <authorList>
            <person name="Liu C."/>
            <person name="Xu Q."/>
            <person name="Zhao Z."/>
            <person name="Zhang H."/>
            <person name="Liu X."/>
            <person name="Yin C."/>
            <person name="Liu Y."/>
            <person name="Yan H."/>
        </authorList>
    </citation>
    <scope>NUCLEOTIDE SEQUENCE</scope>
    <source>
        <strain evidence="3">NBD5</strain>
    </source>
</reference>
<evidence type="ECO:0000313" key="4">
    <source>
        <dbReference type="Proteomes" id="UP001056937"/>
    </source>
</evidence>
<dbReference type="EMBL" id="CP084930">
    <property type="protein sequence ID" value="USI71613.1"/>
    <property type="molecule type" value="Genomic_DNA"/>
</dbReference>
<gene>
    <name evidence="3" type="ORF">LHA26_09715</name>
</gene>
<name>A0ABY4X408_9SPHN</name>
<evidence type="ECO:0000256" key="2">
    <source>
        <dbReference type="SAM" id="MobiDB-lite"/>
    </source>
</evidence>
<feature type="compositionally biased region" description="Basic and acidic residues" evidence="2">
    <location>
        <begin position="517"/>
        <end position="538"/>
    </location>
</feature>